<name>A0A392TAF3_9FABA</name>
<comment type="caution">
    <text evidence="2">The sequence shown here is derived from an EMBL/GenBank/DDBJ whole genome shotgun (WGS) entry which is preliminary data.</text>
</comment>
<dbReference type="Proteomes" id="UP000265520">
    <property type="component" value="Unassembled WGS sequence"/>
</dbReference>
<feature type="non-terminal residue" evidence="2">
    <location>
        <position position="1"/>
    </location>
</feature>
<sequence length="91" mass="10166">QKEKEGKAEEPEKGKDESVVHYAHPTKKEAETKEHVFVRKYKPSQDDVLWAQNGVVATVRNGEAIPVVQNRIVDAGFKELVVIPMGADKVL</sequence>
<feature type="non-terminal residue" evidence="2">
    <location>
        <position position="91"/>
    </location>
</feature>
<evidence type="ECO:0000313" key="3">
    <source>
        <dbReference type="Proteomes" id="UP000265520"/>
    </source>
</evidence>
<accession>A0A392TAF3</accession>
<keyword evidence="3" id="KW-1185">Reference proteome</keyword>
<feature type="compositionally biased region" description="Basic and acidic residues" evidence="1">
    <location>
        <begin position="1"/>
        <end position="19"/>
    </location>
</feature>
<dbReference type="AlphaFoldDB" id="A0A392TAF3"/>
<evidence type="ECO:0000256" key="1">
    <source>
        <dbReference type="SAM" id="MobiDB-lite"/>
    </source>
</evidence>
<feature type="region of interest" description="Disordered" evidence="1">
    <location>
        <begin position="1"/>
        <end position="26"/>
    </location>
</feature>
<evidence type="ECO:0000313" key="2">
    <source>
        <dbReference type="EMBL" id="MCI58079.1"/>
    </source>
</evidence>
<reference evidence="2 3" key="1">
    <citation type="journal article" date="2018" name="Front. Plant Sci.">
        <title>Red Clover (Trifolium pratense) and Zigzag Clover (T. medium) - A Picture of Genomic Similarities and Differences.</title>
        <authorList>
            <person name="Dluhosova J."/>
            <person name="Istvanek J."/>
            <person name="Nedelnik J."/>
            <person name="Repkova J."/>
        </authorList>
    </citation>
    <scope>NUCLEOTIDE SEQUENCE [LARGE SCALE GENOMIC DNA]</scope>
    <source>
        <strain evidence="3">cv. 10/8</strain>
        <tissue evidence="2">Leaf</tissue>
    </source>
</reference>
<protein>
    <submittedName>
        <fullName evidence="2">Sulfate transporter</fullName>
    </submittedName>
</protein>
<organism evidence="2 3">
    <name type="scientific">Trifolium medium</name>
    <dbReference type="NCBI Taxonomy" id="97028"/>
    <lineage>
        <taxon>Eukaryota</taxon>
        <taxon>Viridiplantae</taxon>
        <taxon>Streptophyta</taxon>
        <taxon>Embryophyta</taxon>
        <taxon>Tracheophyta</taxon>
        <taxon>Spermatophyta</taxon>
        <taxon>Magnoliopsida</taxon>
        <taxon>eudicotyledons</taxon>
        <taxon>Gunneridae</taxon>
        <taxon>Pentapetalae</taxon>
        <taxon>rosids</taxon>
        <taxon>fabids</taxon>
        <taxon>Fabales</taxon>
        <taxon>Fabaceae</taxon>
        <taxon>Papilionoideae</taxon>
        <taxon>50 kb inversion clade</taxon>
        <taxon>NPAAA clade</taxon>
        <taxon>Hologalegina</taxon>
        <taxon>IRL clade</taxon>
        <taxon>Trifolieae</taxon>
        <taxon>Trifolium</taxon>
    </lineage>
</organism>
<dbReference type="EMBL" id="LXQA010539828">
    <property type="protein sequence ID" value="MCI58079.1"/>
    <property type="molecule type" value="Genomic_DNA"/>
</dbReference>
<proteinExistence type="predicted"/>